<evidence type="ECO:0000313" key="1">
    <source>
        <dbReference type="EMBL" id="KAH7242779.1"/>
    </source>
</evidence>
<protein>
    <submittedName>
        <fullName evidence="1">Uncharacterized protein</fullName>
    </submittedName>
</protein>
<gene>
    <name evidence="1" type="ORF">BKA59DRAFT_530641</name>
</gene>
<dbReference type="OrthoDB" id="5311240at2759"/>
<proteinExistence type="predicted"/>
<name>A0A8K0RX78_9HYPO</name>
<dbReference type="EMBL" id="JAGPXF010000005">
    <property type="protein sequence ID" value="KAH7242779.1"/>
    <property type="molecule type" value="Genomic_DNA"/>
</dbReference>
<comment type="caution">
    <text evidence="1">The sequence shown here is derived from an EMBL/GenBank/DDBJ whole genome shotgun (WGS) entry which is preliminary data.</text>
</comment>
<sequence>MSLSPIQAQWAIDETSRTFLSTITGVLAAAASDNVQALAIVACEQFGSTLAICDETSHKVETVIVPTPQPATVLFLKAAVGYSPRDSATQLGKSMAGVRFLGLAAALATSFDLFDCARALNAMLRNSASDLTILPTARQLKDLLASLQPRSYRAGFSESVVGWQIMLQKEAMPRILTDEGHSGGPSSFLFKSAPSPEMVVKLVDVLRMVARIGESTTTGATIKTGAAAAWVAAFIKWCLGLPPSIYMEDNQQLLRQPGSVITLVIPKTLEGLRKGLEITVHDSLDHLGQLIAPPSTRPFSGMATIENYGTWLLESFGLRGTSLRALHEALDFLIPQALGALKWSEFDLSGQETHPAQLHHRMDISVGGYTLHPLPDTRKIVDVYSKLLSPARMPRLATTDDHMLIADLPLVSQYLESLSQACPCSQCCGEIQGHVNLGRSFCKQDEFFEFISFITVDILVLSLFRSQDLLLIKLSHERDSGNALERAVFHLAKAGNTAPQFTAIGTPYAWKLLEWARSMVGHKVSAEDEDGNTVVTSGYGQVIYPTLFDTLDIERRGYMGLTSYQGVLIYEGETYQTVTADTGDSAQDELLQLNSSCPVQVSVPLNAFLDLEVFWNVGVQDSHELSIALSVRSRTGRLSSVRMHPMDLFFVLEKTLLIERCPHDGRSGINPTDRFCSHNSPLDTHQEACNSSSHVDIIPVSYSNDLRCFSLVCTRVPAVLRKNACMACCLDLCREAAVHVLIL</sequence>
<organism evidence="1 2">
    <name type="scientific">Fusarium tricinctum</name>
    <dbReference type="NCBI Taxonomy" id="61284"/>
    <lineage>
        <taxon>Eukaryota</taxon>
        <taxon>Fungi</taxon>
        <taxon>Dikarya</taxon>
        <taxon>Ascomycota</taxon>
        <taxon>Pezizomycotina</taxon>
        <taxon>Sordariomycetes</taxon>
        <taxon>Hypocreomycetidae</taxon>
        <taxon>Hypocreales</taxon>
        <taxon>Nectriaceae</taxon>
        <taxon>Fusarium</taxon>
        <taxon>Fusarium tricinctum species complex</taxon>
    </lineage>
</organism>
<keyword evidence="2" id="KW-1185">Reference proteome</keyword>
<dbReference type="Proteomes" id="UP000813427">
    <property type="component" value="Unassembled WGS sequence"/>
</dbReference>
<evidence type="ECO:0000313" key="2">
    <source>
        <dbReference type="Proteomes" id="UP000813427"/>
    </source>
</evidence>
<dbReference type="AlphaFoldDB" id="A0A8K0RX78"/>
<reference evidence="1" key="1">
    <citation type="journal article" date="2021" name="Nat. Commun.">
        <title>Genetic determinants of endophytism in the Arabidopsis root mycobiome.</title>
        <authorList>
            <person name="Mesny F."/>
            <person name="Miyauchi S."/>
            <person name="Thiergart T."/>
            <person name="Pickel B."/>
            <person name="Atanasova L."/>
            <person name="Karlsson M."/>
            <person name="Huettel B."/>
            <person name="Barry K.W."/>
            <person name="Haridas S."/>
            <person name="Chen C."/>
            <person name="Bauer D."/>
            <person name="Andreopoulos W."/>
            <person name="Pangilinan J."/>
            <person name="LaButti K."/>
            <person name="Riley R."/>
            <person name="Lipzen A."/>
            <person name="Clum A."/>
            <person name="Drula E."/>
            <person name="Henrissat B."/>
            <person name="Kohler A."/>
            <person name="Grigoriev I.V."/>
            <person name="Martin F.M."/>
            <person name="Hacquard S."/>
        </authorList>
    </citation>
    <scope>NUCLEOTIDE SEQUENCE</scope>
    <source>
        <strain evidence="1">MPI-SDFR-AT-0068</strain>
    </source>
</reference>
<accession>A0A8K0RX78</accession>